<dbReference type="OrthoDB" id="19923at2759"/>
<dbReference type="Gramene" id="RZC69158">
    <property type="protein sequence ID" value="RZC69158"/>
    <property type="gene ID" value="C5167_032279"/>
</dbReference>
<protein>
    <recommendedName>
        <fullName evidence="1">Rho-GAP domain-containing protein</fullName>
    </recommendedName>
</protein>
<accession>A0A4Y7KAX9</accession>
<dbReference type="EMBL" id="CM010721">
    <property type="protein sequence ID" value="RZC69158.1"/>
    <property type="molecule type" value="Genomic_DNA"/>
</dbReference>
<dbReference type="SUPFAM" id="SSF48350">
    <property type="entry name" value="GTPase activation domain, GAP"/>
    <property type="match status" value="1"/>
</dbReference>
<dbReference type="Gene3D" id="1.10.555.10">
    <property type="entry name" value="Rho GTPase activation protein"/>
    <property type="match status" value="1"/>
</dbReference>
<dbReference type="SMART" id="SM00324">
    <property type="entry name" value="RhoGAP"/>
    <property type="match status" value="1"/>
</dbReference>
<evidence type="ECO:0000259" key="1">
    <source>
        <dbReference type="PROSITE" id="PS50238"/>
    </source>
</evidence>
<gene>
    <name evidence="2" type="ORF">C5167_032279</name>
</gene>
<reference evidence="2 3" key="1">
    <citation type="journal article" date="2018" name="Science">
        <title>The opium poppy genome and morphinan production.</title>
        <authorList>
            <person name="Guo L."/>
            <person name="Winzer T."/>
            <person name="Yang X."/>
            <person name="Li Y."/>
            <person name="Ning Z."/>
            <person name="He Z."/>
            <person name="Teodor R."/>
            <person name="Lu Y."/>
            <person name="Bowser T.A."/>
            <person name="Graham I.A."/>
            <person name="Ye K."/>
        </authorList>
    </citation>
    <scope>NUCLEOTIDE SEQUENCE [LARGE SCALE GENOMIC DNA]</scope>
    <source>
        <strain evidence="3">cv. HN1</strain>
        <tissue evidence="2">Leaves</tissue>
    </source>
</reference>
<dbReference type="STRING" id="3469.A0A4Y7KAX9"/>
<dbReference type="PANTHER" id="PTHR47367:SF1">
    <property type="entry name" value="OS07G0486500 PROTEIN"/>
    <property type="match status" value="1"/>
</dbReference>
<dbReference type="PROSITE" id="PS50238">
    <property type="entry name" value="RHOGAP"/>
    <property type="match status" value="1"/>
</dbReference>
<dbReference type="InterPro" id="IPR000198">
    <property type="entry name" value="RhoGAP_dom"/>
</dbReference>
<dbReference type="GO" id="GO:0007165">
    <property type="term" value="P:signal transduction"/>
    <property type="evidence" value="ECO:0007669"/>
    <property type="project" value="InterPro"/>
</dbReference>
<dbReference type="PANTHER" id="PTHR47367">
    <property type="entry name" value="AUXIN-REGULATED PROTEIN-LIKE"/>
    <property type="match status" value="1"/>
</dbReference>
<feature type="domain" description="Rho-GAP" evidence="1">
    <location>
        <begin position="142"/>
        <end position="374"/>
    </location>
</feature>
<name>A0A4Y7KAX9_PAPSO</name>
<keyword evidence="3" id="KW-1185">Reference proteome</keyword>
<evidence type="ECO:0000313" key="3">
    <source>
        <dbReference type="Proteomes" id="UP000316621"/>
    </source>
</evidence>
<dbReference type="Proteomes" id="UP000316621">
    <property type="component" value="Chromosome 7"/>
</dbReference>
<proteinExistence type="predicted"/>
<organism evidence="2 3">
    <name type="scientific">Papaver somniferum</name>
    <name type="common">Opium poppy</name>
    <dbReference type="NCBI Taxonomy" id="3469"/>
    <lineage>
        <taxon>Eukaryota</taxon>
        <taxon>Viridiplantae</taxon>
        <taxon>Streptophyta</taxon>
        <taxon>Embryophyta</taxon>
        <taxon>Tracheophyta</taxon>
        <taxon>Spermatophyta</taxon>
        <taxon>Magnoliopsida</taxon>
        <taxon>Ranunculales</taxon>
        <taxon>Papaveraceae</taxon>
        <taxon>Papaveroideae</taxon>
        <taxon>Papaver</taxon>
    </lineage>
</organism>
<sequence length="383" mass="42757">MPSETTAVSPQWQEKANDFFSSSGVKLKEAGNIFGEAAKEAKENVADVAERVGSIMRSRWSIFQQNNLRPGSKEAVQERFLSVAASTGTLFRRGISETKEKCVVGKLKVEEVAKKTAQRSKSILTNIERWQKGVASTDVFGVPIEITVQRQQSLKPIPHILVSCADYLVLSGLSTEYLFKNEGDKKVIQQLISLYNQDWTASLPDGINPVDIGILLKCYIASLPEPLITFDLYHEVRNARSSIHAIRNILKKLPSVNYMTLEYLTALLLRVSQKSPLNKMDAGSLAVEMAPLIIWQKEQRPEFFSRYCNFSSKGSSDKSLDRTPSTRSAWDNLSETDANMEASSAIPLDDGLPTTDFSSIEVIQCLIQQHNAIFTDANETTWR</sequence>
<dbReference type="OMA" id="MWQQGDS"/>
<dbReference type="CDD" id="cd00159">
    <property type="entry name" value="RhoGAP"/>
    <property type="match status" value="1"/>
</dbReference>
<dbReference type="Pfam" id="PF00620">
    <property type="entry name" value="RhoGAP"/>
    <property type="match status" value="1"/>
</dbReference>
<evidence type="ECO:0000313" key="2">
    <source>
        <dbReference type="EMBL" id="RZC69158.1"/>
    </source>
</evidence>
<dbReference type="AlphaFoldDB" id="A0A4Y7KAX9"/>
<dbReference type="InterPro" id="IPR008936">
    <property type="entry name" value="Rho_GTPase_activation_prot"/>
</dbReference>